<feature type="compositionally biased region" description="Gly residues" evidence="5">
    <location>
        <begin position="5200"/>
        <end position="5229"/>
    </location>
</feature>
<keyword evidence="8" id="KW-1185">Reference proteome</keyword>
<feature type="region of interest" description="Disordered" evidence="5">
    <location>
        <begin position="3191"/>
        <end position="3231"/>
    </location>
</feature>
<dbReference type="Pfam" id="PF10282">
    <property type="entry name" value="Lactonase"/>
    <property type="match status" value="2"/>
</dbReference>
<evidence type="ECO:0000256" key="3">
    <source>
        <dbReference type="ARBA" id="ARBA00022670"/>
    </source>
</evidence>
<evidence type="ECO:0000256" key="4">
    <source>
        <dbReference type="ARBA" id="ARBA00022801"/>
    </source>
</evidence>
<dbReference type="SUPFAM" id="SSF75011">
    <property type="entry name" value="3-carboxy-cis,cis-mucoante lactonizing enzyme"/>
    <property type="match status" value="1"/>
</dbReference>
<dbReference type="EMBL" id="SJPL01000001">
    <property type="protein sequence ID" value="TWT69155.1"/>
    <property type="molecule type" value="Genomic_DNA"/>
</dbReference>
<dbReference type="GO" id="GO:0004252">
    <property type="term" value="F:serine-type endopeptidase activity"/>
    <property type="evidence" value="ECO:0007669"/>
    <property type="project" value="InterPro"/>
</dbReference>
<dbReference type="InterPro" id="IPR015943">
    <property type="entry name" value="WD40/YVTN_repeat-like_dom_sf"/>
</dbReference>
<feature type="compositionally biased region" description="Acidic residues" evidence="5">
    <location>
        <begin position="551"/>
        <end position="561"/>
    </location>
</feature>
<dbReference type="Gene3D" id="2.130.10.10">
    <property type="entry name" value="YVTN repeat-like/Quinoprotein amine dehydrogenase"/>
    <property type="match status" value="2"/>
</dbReference>
<dbReference type="Proteomes" id="UP000317238">
    <property type="component" value="Unassembled WGS sequence"/>
</dbReference>
<dbReference type="GO" id="GO:0000272">
    <property type="term" value="P:polysaccharide catabolic process"/>
    <property type="evidence" value="ECO:0007669"/>
    <property type="project" value="InterPro"/>
</dbReference>
<feature type="compositionally biased region" description="Gly residues" evidence="5">
    <location>
        <begin position="3219"/>
        <end position="3230"/>
    </location>
</feature>
<feature type="domain" description="P/Homo B" evidence="6">
    <location>
        <begin position="5770"/>
        <end position="5937"/>
    </location>
</feature>
<dbReference type="InterPro" id="IPR008979">
    <property type="entry name" value="Galactose-bd-like_sf"/>
</dbReference>
<keyword evidence="2" id="KW-0964">Secreted</keyword>
<evidence type="ECO:0000313" key="7">
    <source>
        <dbReference type="EMBL" id="TWT69155.1"/>
    </source>
</evidence>
<reference evidence="7 8" key="1">
    <citation type="submission" date="2019-02" db="EMBL/GenBank/DDBJ databases">
        <title>Deep-cultivation of Planctomycetes and their phenomic and genomic characterization uncovers novel biology.</title>
        <authorList>
            <person name="Wiegand S."/>
            <person name="Jogler M."/>
            <person name="Boedeker C."/>
            <person name="Pinto D."/>
            <person name="Vollmers J."/>
            <person name="Rivas-Marin E."/>
            <person name="Kohn T."/>
            <person name="Peeters S.H."/>
            <person name="Heuer A."/>
            <person name="Rast P."/>
            <person name="Oberbeckmann S."/>
            <person name="Bunk B."/>
            <person name="Jeske O."/>
            <person name="Meyerdierks A."/>
            <person name="Storesund J.E."/>
            <person name="Kallscheuer N."/>
            <person name="Luecker S."/>
            <person name="Lage O.M."/>
            <person name="Pohl T."/>
            <person name="Merkel B.J."/>
            <person name="Hornburger P."/>
            <person name="Mueller R.-W."/>
            <person name="Bruemmer F."/>
            <person name="Labrenz M."/>
            <person name="Spormann A.M."/>
            <person name="Op Den Camp H."/>
            <person name="Overmann J."/>
            <person name="Amann R."/>
            <person name="Jetten M.S.M."/>
            <person name="Mascher T."/>
            <person name="Medema M.H."/>
            <person name="Devos D.P."/>
            <person name="Kaster A.-K."/>
            <person name="Ovreas L."/>
            <person name="Rohde M."/>
            <person name="Galperin M.Y."/>
            <person name="Jogler C."/>
        </authorList>
    </citation>
    <scope>NUCLEOTIDE SEQUENCE [LARGE SCALE GENOMIC DNA]</scope>
    <source>
        <strain evidence="7 8">Pan14r</strain>
    </source>
</reference>
<evidence type="ECO:0000313" key="8">
    <source>
        <dbReference type="Proteomes" id="UP000317238"/>
    </source>
</evidence>
<dbReference type="InterPro" id="IPR019405">
    <property type="entry name" value="Lactonase_7-beta_prop"/>
</dbReference>
<keyword evidence="4" id="KW-0378">Hydrolase</keyword>
<dbReference type="PANTHER" id="PTHR38340">
    <property type="entry name" value="S-LAYER PROTEIN"/>
    <property type="match status" value="1"/>
</dbReference>
<proteinExistence type="predicted"/>
<keyword evidence="3" id="KW-0645">Protease</keyword>
<feature type="region of interest" description="Disordered" evidence="5">
    <location>
        <begin position="2772"/>
        <end position="2799"/>
    </location>
</feature>
<dbReference type="GO" id="GO:0008237">
    <property type="term" value="F:metallopeptidase activity"/>
    <property type="evidence" value="ECO:0007669"/>
    <property type="project" value="InterPro"/>
</dbReference>
<dbReference type="InterPro" id="IPR018511">
    <property type="entry name" value="Hemolysin-typ_Ca-bd_CS"/>
</dbReference>
<feature type="compositionally biased region" description="Gly residues" evidence="5">
    <location>
        <begin position="5346"/>
        <end position="5363"/>
    </location>
</feature>
<comment type="subcellular location">
    <subcellularLocation>
        <location evidence="1">Secreted</location>
    </subcellularLocation>
</comment>
<feature type="region of interest" description="Disordered" evidence="5">
    <location>
        <begin position="5258"/>
        <end position="5283"/>
    </location>
</feature>
<evidence type="ECO:0000256" key="2">
    <source>
        <dbReference type="ARBA" id="ARBA00022525"/>
    </source>
</evidence>
<evidence type="ECO:0000256" key="5">
    <source>
        <dbReference type="SAM" id="MobiDB-lite"/>
    </source>
</evidence>
<dbReference type="SUPFAM" id="SSF49785">
    <property type="entry name" value="Galactose-binding domain-like"/>
    <property type="match status" value="1"/>
</dbReference>
<evidence type="ECO:0000256" key="1">
    <source>
        <dbReference type="ARBA" id="ARBA00004613"/>
    </source>
</evidence>
<feature type="compositionally biased region" description="Gly residues" evidence="5">
    <location>
        <begin position="5036"/>
        <end position="5066"/>
    </location>
</feature>
<dbReference type="SUPFAM" id="SSF55486">
    <property type="entry name" value="Metalloproteases ('zincins'), catalytic domain"/>
    <property type="match status" value="1"/>
</dbReference>
<feature type="region of interest" description="Disordered" evidence="5">
    <location>
        <begin position="3586"/>
        <end position="3614"/>
    </location>
</feature>
<feature type="compositionally biased region" description="Gly residues" evidence="5">
    <location>
        <begin position="5090"/>
        <end position="5116"/>
    </location>
</feature>
<evidence type="ECO:0000259" key="6">
    <source>
        <dbReference type="PROSITE" id="PS51829"/>
    </source>
</evidence>
<dbReference type="PROSITE" id="PS51829">
    <property type="entry name" value="P_HOMO_B"/>
    <property type="match status" value="1"/>
</dbReference>
<dbReference type="SUPFAM" id="SSF51120">
    <property type="entry name" value="beta-Roll"/>
    <property type="match status" value="5"/>
</dbReference>
<dbReference type="InterPro" id="IPR001343">
    <property type="entry name" value="Hemolysn_Ca-bd"/>
</dbReference>
<dbReference type="Gene3D" id="2.60.120.260">
    <property type="entry name" value="Galactose-binding domain-like"/>
    <property type="match status" value="1"/>
</dbReference>
<protein>
    <submittedName>
        <fullName evidence="7">Hemolysin, chromosomal</fullName>
    </submittedName>
</protein>
<dbReference type="InterPro" id="IPR036439">
    <property type="entry name" value="Dockerin_dom_sf"/>
</dbReference>
<feature type="region of interest" description="Disordered" evidence="5">
    <location>
        <begin position="5033"/>
        <end position="5066"/>
    </location>
</feature>
<dbReference type="GO" id="GO:0006508">
    <property type="term" value="P:proteolysis"/>
    <property type="evidence" value="ECO:0007669"/>
    <property type="project" value="UniProtKB-KW"/>
</dbReference>
<dbReference type="GO" id="GO:0005576">
    <property type="term" value="C:extracellular region"/>
    <property type="evidence" value="ECO:0007669"/>
    <property type="project" value="UniProtKB-SubCell"/>
</dbReference>
<feature type="region of interest" description="Disordered" evidence="5">
    <location>
        <begin position="493"/>
        <end position="584"/>
    </location>
</feature>
<dbReference type="SUPFAM" id="SSF63446">
    <property type="entry name" value="Type I dockerin domain"/>
    <property type="match status" value="1"/>
</dbReference>
<dbReference type="InterPro" id="IPR011049">
    <property type="entry name" value="Serralysin-like_metalloprot_C"/>
</dbReference>
<feature type="compositionally biased region" description="Polar residues" evidence="5">
    <location>
        <begin position="2777"/>
        <end position="2789"/>
    </location>
</feature>
<dbReference type="Gene3D" id="2.150.10.10">
    <property type="entry name" value="Serralysin-like metalloprotease, C-terminal"/>
    <property type="match status" value="8"/>
</dbReference>
<dbReference type="InterPro" id="IPR002884">
    <property type="entry name" value="P_dom"/>
</dbReference>
<dbReference type="Gene3D" id="1.10.1330.10">
    <property type="entry name" value="Dockerin domain"/>
    <property type="match status" value="1"/>
</dbReference>
<sequence length="6348" mass="665792">MLAVVGPDAKTFGPTDGNQTYVFTAGDWNGAKIIESAAVEGSLDTLDFGAFGDNLTFRIQSRNRVSVTSATGWKAEAQHVERFVPGDGENVFIIEKGAKLVQGQILTNPDSQSVVLSSTTNVLDPNATFTGGVKKAVNVNLSESPAYQSAGIEFTVLNGVTEIIGGRGNDVLVGDESNDDIRGGKGDDLLSGRGGSDNLLGDRGDDELLGWLGNDVLDGGRGDDVLRGDEDDDVLRGGSGDDTLIGGTGSDTAFGGLGDDIFVFANGWGLEDEVVERSGEGTDTLDFAAVTDDLTFHLGLPPAVTPEPGDQGVPLYFVESLDSELLASNRIEIIASGGGGNTYRVHNGFADQLRTDGLISALTRTKLVVDAAIASGVTPTSTLDLSSLTTGVTVDVRPARSVDDFLGHNQVTLTFANGRQVQFDHVAQIIGSTGDDEFVFHDGAVLAGDLDGGAGQNTLTYRGDVEDDFNVDPALFPRVLGTVTNIAIIQAGDNDDDIVGDNTPNHLRGEDGQDTLDGAGGDDDLDGGSGDDTLRGGEGNDQIRGGRGDDTIEGGEGDDDISAGSGADDIDGGPGDDHIDPGTGADILRFADGWGTDVVESNSLASRNKTLDFTAVTAPLTYSLAGRHIEVGTAGFTRDTESVAGQSRDKGSGVFSDGGDRLTVTPANSLIGNNIETLKAGSGQQTFYFGNQWTSTTIDATGRSSGEKLILDFGGVSEWLRFDFQADNTLKVINLGTFSPINAIRDDLPGLNAPTITIKGLDANTEIVTGRNENSYRFAPDVTFAGRVTFTAANKWTRVPFTEDAVPTGLRAGHRVDLTRPLGNAPGSYVEVVNLATEDPTSLFNDNIAKTISGITRYRFESSTISGKISDVSFGSGVNLIQGDFGNNDFQQKALRPGVSILSGLTGADSYRYANLWGLSFVVEPPDLVVAGESAPEALDTLDFSAMVGSITVDVYDEKPDWLSFEFNESHPDLVDVNVPKPPLSVDTNYIVVADQSLGDFVDRSEFDPGGVLTAVSAFTDRSMVFATDIESLVGPKGGTMTVRMHGEAELRGTVTAGSLGSVVLDYSNYDTAVAVDAGAGDLAGLPGLDFLDAFPVPTGILSGAILSGGNFLPGLPQTGTGSATGISGNRFGGLTTLVDFGDNPINQTLGDIAVIGVSKVIGSPHEDSFAFGNSDIQYVWDGDDIAGLDVQNDRTQLDGTSTSTLDLFASQKLADVTVDLSSSTVTRLGTEYQATNINRVVSGRGSDTIIGTDRDEIFVFQVDGAVGWGVDQITPGGGDDIIDLSELPESWQWQTRLSLDGLYREINFEGRTDQIRILESPENDYRIIDRNGAYSKDQWPKAAQTLSLDSLVTTSVPAGLKLDVIPRSVVSAAFDAFDGASFTVANRDGSTDTRTLSVATSDNGAKRLVDDLSVTRLDEDTLTFRIIDLPGTQLSTRILSGDILIDTTAGDHGWHVDPASNPPADRVDLLGVVIHELTQRLGWNQSNLIGDTLDPGEIQRTVPTGVELASGDLNDTPIVLSGLPTGAIDNSTPAIDAVVAEAVSRWQSANVQIIGANTATPTIAAPTLVFGHLPGNEIARTLADGSILLDPTAAGNTWYVDPDPATDETVPADQIDLLSVVMHEIGHTLGLGHDTVDGSGSLIEVMQDTIAIGQRLSLPAAASISVISVDSSDQSKLGEGLDAFADWVADLGTRLDELLGTGVTIPFVGDVSLASLMNIESGSVTTLASELQSGVIDNVASVFGPGGDIDGDTLITTLDLAAQDNVSFAPASNSVAFVGSVDLTSLDFSDSIALDLSQIELAGLSAADLGLSVDSNAPPVIQLDGGIDLNFIFGIDPQGNFYVDAPTLVASFQATSGDDPLDVSVSLGPFGLGIEQGSIDIGAQMSLGTDARLSQADLLGRRVDPLQLLPTLDAGAYYDIDLPLVLAGSLSGFDTGTMALRAQRTLDEGIGSLDSLIDSIELDFGDLDQLFDLRGVSLDQILDGIIAGLDALVDAEGDDASLIAKKIPGLNKSAIDLFGNGTESFIIGLKNAIEGVRDGSSLGALSNDLNAAVNDLFGQPLDPFTITYRDSQLLVDFEFERTLLDSEFAFEVDLNALFQDDIQSFVDNTPLLDGVTVDLAALDVRLGDADGQVKLAVSGAAGVDLGFGIDLNDVTDPQIIFADTSEVYASAAASFGQPVTLDVQLDLNDLIGQSEGDLGSFGFKIKDATADIDVRGAYGLKPNEPGFYSLEDINAGDLQITVDGGIDVRLPLYLTDTVPVGGTEADADGNGIADNVLALALSVEDASLSGAEFDYEFSGPGVEQFMGIAALLNDPRTLLDGLEGMFDGLQSDIQAKFDELGLPLIADRLKSAADFLVTLEDDLLGVKQEVANAEGFYYYGGSEDAPRLGAALESAIGNDESVIDLVQRELHALVSRLGNNALKVPDLDAAGRPQFDAEGRLLLKDIQTPEDIGIRIDDGAAQFNIVLSGNVFEPFTVPLDFDASVPGLGLKSDDGSAVTIAMDYVFGLGFGLSSSDWFFVDTEGVTESGAEFSLDLSATLQPGTSVEGQLGFLKVDLDEVIDDDGASGLRGSFEIDLQDGDGNGRWAPLRGDSLGVQARLSADANVDIAGRVSFPDSGGLQLPEITTTIHYDQLFAQVEFGTGGSSADFGGSPIVEFADVQMDLGQFITGFVGPIVDEVSKVTDPVKPIVEVLTDDIPLLRQLGASQTSLLDIAKVILGPTKFAPVARGVEAVTRLVEFIDDIDAFDPSQGSPVIDFGSFTIGDEVRSGGSGEIADSTTNDTVAQAESASDPKSKRVTDRIGTSKGSFQFPLLTDPLAAFGLLLGKDVDLFKYEMPGLNLNFQYRKSFPIFPGLNARLGGRVTADTDFIFGFDTTGIREWSETDFAINEADRIFQGFFVDDQVSFDGNGAVRSDIPEVSLTSAITAGASVGIAGLVEAGVEGGIRASVGFDLNDVPDPLQPGNVVDGKLRLQEIAQRLDQGASCLFDTNGQLSAFLDAFFWVGLDLGIFGEITVFEARKNFFNSVLADFNFSCPDPSAIVATQSSDVVTVRYQPGPGESVTAGQGETYLIEQEPIDVTPNDGVNNPVDRIIVTSRGSRRYFDPATVATIYIPGTANDDRYIVAEGVTPRIEIHGGAGNDTIEVNSTVAMSREIYGDPGNDTIMGSDAIDTIDGGDGNDVLGGMGGPDIIRGGDGDDLIEGGDGDDRLDGGDGDDAISGGAGGDSIVGGLGEDRVDGGKGDDLIFGDLADDSTGVLVPVDGGQPEFLRDFLRGGPGMDFINAQSGNDTIEGGPGIDTLLGEDGEDTFEWTVGDGVDATIAGGESEKLVEGLIYEDIDTIRVSGLDALVRDVVFVDPSSANPDDVTVRFESAGTVESLLLRQFGRLQIQLYAGADAVTVSDVSMTTLEAVDVDFGTGEILQTVVLTESIKVDETVLVDDIGNARIFEPDDDYDANITADLVFYRQTFDAGEYVFDEAGIPVLVEADLPSGETVLAQSHIDGNPVLVDGLPEFTQVETRVRSEFREVRLAVPSHQEMSDGEVRDESVPRFRRQLLEPGGTYLYDADGLPLTQSVTDSDGTTFLAQQFDGVGRTDNDGNPLWQVRDDETSTDPDAESDPIQFESRLIQRSRQERIPVVDASGNPELDADRNPIEEVFITPEYGIDSSADVLTILGTGGDDTITVLSNDVTVYGTIENSVAFSVANSSRAGGDRLVIETLDGHDRVEASGVEADRLTLDLRTGEGNDTLIGSPFDDHLNSGPGDDLVSGGFGSDAFLDVSGMDTLVEGHDGDFILTDDTLTMIRVRTDLLPDGNVLLPRQEIMRSIDALPGVFELIELRGFDADGGGDQPSISVNRFDVIGFTGQAILDGGAAADVFTITLDARAVADEDSVVSIADSGGDGLDQLYVRGTRGADTFQFGSGYVQRVLAVDDSSTGNLFGALSDFTTDINVRNPDLVNLYSQRVEYGSVELPVVSGLQGSDLFIVDDTSVEMSVRGDSGADRFFIGSVRATAMVGGFEVVEDITNGVSYPASFFGGSGSDYFEVNHNVAPINLYGEDGDDTFFLYAHLQRVDADESQPVALGQIVVNSAEGERDILSYVENAPVKINGGAGIDTLVIVGTPAGDKFIVYVEMVEQVVDGIAQMVPVQRIYGAGLILEEVVNVERLILLTGAGDDEIYINSTLPELDLQINPGSGDDVVHVGGDSQTLDVVIPESTRTEIETIAQPDIVTTSRVLVRPAYSYSKIVGYAIPIFKLFPIYRRIHVPAKYRTITTRTPQPPLLVPREVVVPRRVIQETMPASYLLSPIQGTLTIDGLSGAGLGTTSLVINNSGVTETLRQQQGSLAYGAFDAIELRDLSLRTDVDYLLPVIPDAVSTTIFANVVKNEIRNRDRLREPGLIDDMMRPDNRDGATVVTLNPGTPVHAFASYAALQTFAAEQNFQVELDPDGNAQTMGDPRLGSDSLAFELETEFSLTGQISNIRLVLIEPRSFSVPNRFVESIRVLDTTQYNTLVRFGLDFPLRFAGIDDVRFIASDVRENVQVYASPENLTLELGAGAEEINVYEVKRSLTVHGGDDEAEVRLYLQDVDADITDGRIWRTAGPGRDASISWRQEATEDTTASEHTVTLDDIFFTVFALGNGDTHLTLGSDVRHDAPAMRLIAGTGDGNDTLVIESWAGWDASFSSFKGDDLATLLVGEFADTPPVHPPRLTLARLVVDDSMAQSPTQWVVDAGGTLSVTKPLASGDLVSAEIVETLDVDHVELRTGSMHDSLTVDTASATSIDGSKFFVASGTGVVTGPVQTRSRGFARHMGFDHFTMESPRHVEDGFELISKDGTLQPAEQSSRAVSLSGEATLAPLVDTGFALFSIDVLRTSTAGAFRLIGDTLNGEIVEQAFSVVAGSGVLRIDLDDRFRTLRRLAVVIDSPAPVMLDNLSLLAYPESAGQPLGPELPPEASAGLVELDTQTLTINGVASGGQFNGTTFTADWIADGSIAEFRFAGDLHLPDESRVTVVGDRSRGVRFFVAADTIIGDDVVFDFAADGQTPGPGGGAGGLGGQGGDGGDGGLGGLRGNRGSGGTGGRVLSCSFFDCSTSAPTRGDSGGRGQSGGFGTAGRPGTSGGDGGVGINNVATENGGNIGVPGTLGQGGVGGYNATGGFSGDPSNNASGGNGGAGYRVGPGRPGLPGSNGGAGSIADPGSFSPNNPFEISGGQGGGGGAGGAGGSGGGGGGGGAGGSGGGGGGALVEFRSPFGPLVSLSGGNGGYGGIGGTGGDGGDGGRGGDGGNGGGGGGGFEITSVGRIRFAGDRSDNSNETAVMVDVSGGDAAPADPSRLDEGRTDGGNVKSYPSPGLSGSSGQQGSGRAAGRGGQGSDGMPGAVGADGGEGGLGAAGAGGAAGSVKFVANVISGTNALQVDARGGNGVDQQSQAGDDGRLIVGAHAGLEAIAGGASPLVDSSGDVLTMPEGRLPASLLNQNPFVDGSPHVPRLTDLIGGADAFGVLDQVTSADLPDVDTPGNPDAVVAVMRLDSLDTDNDASTSEVYAGYDVLVFANLTALPIDAPELGVIVDDEAPTFARPLSTGGVAVNQQFGGTPGTGTGGGHALTALGGGQVWAMLIPETPIRVTASVAGQYTRIDDLELPSGGVAYLRGAVDSPDTVIAGFDAIAASTDGQNIYAINTAAGRLTVFNADQTERQQLVNGQDGMTGIAAPSDVQISNAGDVVMVGDFTNGTVTIFDRDTSGNLTWAQTVSADIGRGPNRILNVSGRNFWVAGPTSIRKFEPLPDGQVRAIGIPVDLGNYDQIAQGDWVSALYWTRSQNGALESLTDGLGYDRIADVNVSIDVQQNNMDELDVFLSAPDGTMVQLYADVGGSIDSAPLTLDDEAVTSIANYNGAGVYRPIESLSKFDAIEFGGTWTLTLIDDESVFFINDTSTFRSWTLEIETERGRRIEATNSVAGTFDQGFPITRSVTVTDTNRPAPISGPKTIAVSSERAFVYVVATYENRVDVYRRDTENDWLEFTQSIDLSSQDYPSQLHPSQMRITRDGRHAVFSSTDYGTISVYQRDPASGDLTFLQSIEQDLFQDAAFDFPQDIELLGGNQMVAATRNGLTWWDLETGNPLPQRRELIEFDGVESARVNVAPADFQIDMLPDAPAGMGWNVIEQTDHVLLQLVDLVDVMKVSVGESPQRSIVSNLTVQFDGTVDIDDDAFSVIRHGDDSESVQTTFVSAADANGDTVVTLSFSGDLVRASGSLIDGNYELRVDPRKVRRAGTSTWLDGDGDGVDGGEFVFGAQAADLFFSMFGDIDGDRDVDNRDFAAFARTYRRTQTMAGYDANFDVDQNGAVDNRDFAQFARRYRTILDTP</sequence>
<feature type="region of interest" description="Disordered" evidence="5">
    <location>
        <begin position="5085"/>
        <end position="5118"/>
    </location>
</feature>
<dbReference type="PANTHER" id="PTHR38340:SF1">
    <property type="entry name" value="S-LAYER PROTEIN"/>
    <property type="match status" value="1"/>
</dbReference>
<organism evidence="7 8">
    <name type="scientific">Crateriforma conspicua</name>
    <dbReference type="NCBI Taxonomy" id="2527996"/>
    <lineage>
        <taxon>Bacteria</taxon>
        <taxon>Pseudomonadati</taxon>
        <taxon>Planctomycetota</taxon>
        <taxon>Planctomycetia</taxon>
        <taxon>Planctomycetales</taxon>
        <taxon>Planctomycetaceae</taxon>
        <taxon>Crateriforma</taxon>
    </lineage>
</organism>
<dbReference type="PROSITE" id="PS00018">
    <property type="entry name" value="EF_HAND_1"/>
    <property type="match status" value="1"/>
</dbReference>
<dbReference type="InterPro" id="IPR050557">
    <property type="entry name" value="RTX_toxin/Mannuronan_C5-epim"/>
</dbReference>
<dbReference type="InterPro" id="IPR018247">
    <property type="entry name" value="EF_Hand_1_Ca_BS"/>
</dbReference>
<dbReference type="Gene3D" id="3.40.390.10">
    <property type="entry name" value="Collagenase (Catalytic Domain)"/>
    <property type="match status" value="1"/>
</dbReference>
<feature type="region of interest" description="Disordered" evidence="5">
    <location>
        <begin position="5310"/>
        <end position="5371"/>
    </location>
</feature>
<dbReference type="InterPro" id="IPR024079">
    <property type="entry name" value="MetalloPept_cat_dom_sf"/>
</dbReference>
<comment type="caution">
    <text evidence="7">The sequence shown here is derived from an EMBL/GenBank/DDBJ whole genome shotgun (WGS) entry which is preliminary data.</text>
</comment>
<feature type="region of interest" description="Disordered" evidence="5">
    <location>
        <begin position="5150"/>
        <end position="5229"/>
    </location>
</feature>
<dbReference type="GO" id="GO:0005509">
    <property type="term" value="F:calcium ion binding"/>
    <property type="evidence" value="ECO:0007669"/>
    <property type="project" value="InterPro"/>
</dbReference>
<feature type="compositionally biased region" description="Gly residues" evidence="5">
    <location>
        <begin position="5158"/>
        <end position="5182"/>
    </location>
</feature>
<dbReference type="PRINTS" id="PR00313">
    <property type="entry name" value="CABNDNGRPT"/>
</dbReference>
<name>A0A5C5Y4C7_9PLAN</name>
<dbReference type="PROSITE" id="PS00330">
    <property type="entry name" value="HEMOLYSIN_CALCIUM"/>
    <property type="match status" value="9"/>
</dbReference>
<accession>A0A5C5Y4C7</accession>
<dbReference type="Pfam" id="PF00353">
    <property type="entry name" value="HemolysinCabind"/>
    <property type="match status" value="9"/>
</dbReference>
<gene>
    <name evidence="7" type="primary">hlyA</name>
    <name evidence="7" type="ORF">Pan14r_14400</name>
</gene>